<gene>
    <name evidence="1" type="ORF">IAC32_03165</name>
</gene>
<sequence>MIIAAIDIGTDKIAGAVASKTEAGIELLAFNEEKCKDGEVLHGNAALKDGVIFHLKSICRKLENASGLPIAQFFIGYSGQGLLDKKPDFDTTLEECLSYLANDGKTLKRASSSPAKLTAACLLSEKEKADGCLFIDLGRGTTSSVVYENGNVVLNNTRPAGTDYFFNDLMSYITEDLGLKSFSRDKCQMLINRFAGAMPVPENEDQRIRLKKPVEGQADYFIHKKYVNDVVRARLLANLRVLDKMEAENRFARTVHSIVVCGGGSRLAGFEDYLRQRTGLPVRTAVPDKLFADNETARQLLAPQYCSLAAILAAGNEDCLAARKPEYNSGGGQKKKQARKMLNGFKSLFNLNDDNEKFR</sequence>
<dbReference type="PANTHER" id="PTHR32432">
    <property type="entry name" value="CELL DIVISION PROTEIN FTSA-RELATED"/>
    <property type="match status" value="1"/>
</dbReference>
<evidence type="ECO:0000313" key="2">
    <source>
        <dbReference type="Proteomes" id="UP000823637"/>
    </source>
</evidence>
<dbReference type="Pfam" id="PF06723">
    <property type="entry name" value="MreB_Mbl"/>
    <property type="match status" value="1"/>
</dbReference>
<organism evidence="1 2">
    <name type="scientific">Candidatus Enterocola intestinipullorum</name>
    <dbReference type="NCBI Taxonomy" id="2840783"/>
    <lineage>
        <taxon>Bacteria</taxon>
        <taxon>Pseudomonadati</taxon>
        <taxon>Bacteroidota</taxon>
        <taxon>Bacteroidia</taxon>
        <taxon>Bacteroidales</taxon>
        <taxon>Candidatus Enterocola</taxon>
    </lineage>
</organism>
<name>A0A9D9HCQ6_9BACT</name>
<reference evidence="1" key="1">
    <citation type="submission" date="2020-10" db="EMBL/GenBank/DDBJ databases">
        <authorList>
            <person name="Gilroy R."/>
        </authorList>
    </citation>
    <scope>NUCLEOTIDE SEQUENCE</scope>
    <source>
        <strain evidence="1">D3-1215</strain>
    </source>
</reference>
<accession>A0A9D9HCQ6</accession>
<dbReference type="InterPro" id="IPR056546">
    <property type="entry name" value="MreB_MamK-like"/>
</dbReference>
<protein>
    <submittedName>
        <fullName evidence="1">Rod shape-determining protein</fullName>
    </submittedName>
</protein>
<dbReference type="SUPFAM" id="SSF53067">
    <property type="entry name" value="Actin-like ATPase domain"/>
    <property type="match status" value="1"/>
</dbReference>
<comment type="caution">
    <text evidence="1">The sequence shown here is derived from an EMBL/GenBank/DDBJ whole genome shotgun (WGS) entry which is preliminary data.</text>
</comment>
<dbReference type="Proteomes" id="UP000823637">
    <property type="component" value="Unassembled WGS sequence"/>
</dbReference>
<dbReference type="PANTHER" id="PTHR32432:SF13">
    <property type="entry name" value="ETHANOLAMINE AMMONIA-LYASE REACTIVASE EUTA"/>
    <property type="match status" value="1"/>
</dbReference>
<dbReference type="Gene3D" id="3.30.420.40">
    <property type="match status" value="1"/>
</dbReference>
<dbReference type="InterPro" id="IPR043129">
    <property type="entry name" value="ATPase_NBD"/>
</dbReference>
<proteinExistence type="predicted"/>
<reference evidence="1" key="2">
    <citation type="journal article" date="2021" name="PeerJ">
        <title>Extensive microbial diversity within the chicken gut microbiome revealed by metagenomics and culture.</title>
        <authorList>
            <person name="Gilroy R."/>
            <person name="Ravi A."/>
            <person name="Getino M."/>
            <person name="Pursley I."/>
            <person name="Horton D.L."/>
            <person name="Alikhan N.F."/>
            <person name="Baker D."/>
            <person name="Gharbi K."/>
            <person name="Hall N."/>
            <person name="Watson M."/>
            <person name="Adriaenssens E.M."/>
            <person name="Foster-Nyarko E."/>
            <person name="Jarju S."/>
            <person name="Secka A."/>
            <person name="Antonio M."/>
            <person name="Oren A."/>
            <person name="Chaudhuri R.R."/>
            <person name="La Ragione R."/>
            <person name="Hildebrand F."/>
            <person name="Pallen M.J."/>
        </authorList>
    </citation>
    <scope>NUCLEOTIDE SEQUENCE</scope>
    <source>
        <strain evidence="1">D3-1215</strain>
    </source>
</reference>
<dbReference type="EMBL" id="JADIMR010000046">
    <property type="protein sequence ID" value="MBO8446731.1"/>
    <property type="molecule type" value="Genomic_DNA"/>
</dbReference>
<evidence type="ECO:0000313" key="1">
    <source>
        <dbReference type="EMBL" id="MBO8446731.1"/>
    </source>
</evidence>
<dbReference type="InterPro" id="IPR050696">
    <property type="entry name" value="FtsA/MreB"/>
</dbReference>
<dbReference type="AlphaFoldDB" id="A0A9D9HCQ6"/>